<feature type="compositionally biased region" description="Low complexity" evidence="1">
    <location>
        <begin position="320"/>
        <end position="336"/>
    </location>
</feature>
<dbReference type="Proteomes" id="UP000076738">
    <property type="component" value="Unassembled WGS sequence"/>
</dbReference>
<feature type="region of interest" description="Disordered" evidence="1">
    <location>
        <begin position="145"/>
        <end position="261"/>
    </location>
</feature>
<organism evidence="2 3">
    <name type="scientific">Calocera viscosa (strain TUFC12733)</name>
    <dbReference type="NCBI Taxonomy" id="1330018"/>
    <lineage>
        <taxon>Eukaryota</taxon>
        <taxon>Fungi</taxon>
        <taxon>Dikarya</taxon>
        <taxon>Basidiomycota</taxon>
        <taxon>Agaricomycotina</taxon>
        <taxon>Dacrymycetes</taxon>
        <taxon>Dacrymycetales</taxon>
        <taxon>Dacrymycetaceae</taxon>
        <taxon>Calocera</taxon>
    </lineage>
</organism>
<dbReference type="AlphaFoldDB" id="A0A167J4V4"/>
<evidence type="ECO:0000256" key="1">
    <source>
        <dbReference type="SAM" id="MobiDB-lite"/>
    </source>
</evidence>
<sequence length="438" mass="48629">MIAEEVPCITAGELPIQQRKRTRDDQCSHGGGPVTTNKKCKPTPDEWLLHKEDISFWVKEDEVSDEEGELEEKHEGYFYIPMPARCRRQAGADKAELAARRRVWYEEEARKLSETGLIVCEPPTVCPDGISIHWKRNLPQIETDVQIDSKPYRKQGANAVRSDLSPESSGSPAAPTLDSAPTPSQPLDINGSVRPDHRENFGSRQPTGGRLSCKRSATAPPTTTLDDDSSRQDMLRSKDDLDADEDDDSCSSSSRSYSPGCFSPSRFSLDLAPTMQCYNQTVQQLATTLTRQAHIEVIDLSMDSDEDEEEAGSQHSRQHSSSSAETSSEEPASSTDESSDAPQEDSKPVPSPFGTHPPTTILRPRQVEQPDNIFKAGKMKVNLFMKEKTKKGRRLFWMEDGVAAVVSHVGDLHRISKEKVAQSIISFHRHGQSAQSRV</sequence>
<feature type="region of interest" description="Disordered" evidence="1">
    <location>
        <begin position="14"/>
        <end position="42"/>
    </location>
</feature>
<dbReference type="EMBL" id="KV417303">
    <property type="protein sequence ID" value="KZO93250.1"/>
    <property type="molecule type" value="Genomic_DNA"/>
</dbReference>
<feature type="region of interest" description="Disordered" evidence="1">
    <location>
        <begin position="303"/>
        <end position="369"/>
    </location>
</feature>
<reference evidence="2 3" key="1">
    <citation type="journal article" date="2016" name="Mol. Biol. Evol.">
        <title>Comparative Genomics of Early-Diverging Mushroom-Forming Fungi Provides Insights into the Origins of Lignocellulose Decay Capabilities.</title>
        <authorList>
            <person name="Nagy L.G."/>
            <person name="Riley R."/>
            <person name="Tritt A."/>
            <person name="Adam C."/>
            <person name="Daum C."/>
            <person name="Floudas D."/>
            <person name="Sun H."/>
            <person name="Yadav J.S."/>
            <person name="Pangilinan J."/>
            <person name="Larsson K.H."/>
            <person name="Matsuura K."/>
            <person name="Barry K."/>
            <person name="Labutti K."/>
            <person name="Kuo R."/>
            <person name="Ohm R.A."/>
            <person name="Bhattacharya S.S."/>
            <person name="Shirouzu T."/>
            <person name="Yoshinaga Y."/>
            <person name="Martin F.M."/>
            <person name="Grigoriev I.V."/>
            <person name="Hibbett D.S."/>
        </authorList>
    </citation>
    <scope>NUCLEOTIDE SEQUENCE [LARGE SCALE GENOMIC DNA]</scope>
    <source>
        <strain evidence="2 3">TUFC12733</strain>
    </source>
</reference>
<evidence type="ECO:0000313" key="3">
    <source>
        <dbReference type="Proteomes" id="UP000076738"/>
    </source>
</evidence>
<evidence type="ECO:0000313" key="2">
    <source>
        <dbReference type="EMBL" id="KZO93250.1"/>
    </source>
</evidence>
<proteinExistence type="predicted"/>
<name>A0A167J4V4_CALVF</name>
<gene>
    <name evidence="2" type="ORF">CALVIDRAFT_264758</name>
</gene>
<accession>A0A167J4V4</accession>
<protein>
    <submittedName>
        <fullName evidence="2">Uncharacterized protein</fullName>
    </submittedName>
</protein>
<dbReference type="STRING" id="1330018.A0A167J4V4"/>
<keyword evidence="3" id="KW-1185">Reference proteome</keyword>
<feature type="compositionally biased region" description="Basic and acidic residues" evidence="1">
    <location>
        <begin position="228"/>
        <end position="240"/>
    </location>
</feature>